<dbReference type="Pfam" id="PF21006">
    <property type="entry name" value="NHase_beta_N"/>
    <property type="match status" value="1"/>
</dbReference>
<dbReference type="AlphaFoldDB" id="A0AB38R2P5"/>
<dbReference type="InterPro" id="IPR008990">
    <property type="entry name" value="Elect_transpt_acc-like_dom_sf"/>
</dbReference>
<proteinExistence type="predicted"/>
<protein>
    <submittedName>
        <fullName evidence="2">Nitrile hydratase accessory protein</fullName>
    </submittedName>
</protein>
<dbReference type="RefSeq" id="WP_125010965.1">
    <property type="nucleotide sequence ID" value="NZ_BHZK01000002.1"/>
</dbReference>
<gene>
    <name evidence="2" type="ORF">IMI45_20030</name>
</gene>
<accession>A0AB38R2P5</accession>
<organism evidence="2 3">
    <name type="scientific">Parageobacillus thermoglucosidasius</name>
    <name type="common">Geobacillus thermoglucosidasius</name>
    <dbReference type="NCBI Taxonomy" id="1426"/>
    <lineage>
        <taxon>Bacteria</taxon>
        <taxon>Bacillati</taxon>
        <taxon>Bacillota</taxon>
        <taxon>Bacilli</taxon>
        <taxon>Bacillales</taxon>
        <taxon>Anoxybacillaceae</taxon>
        <taxon>Parageobacillus</taxon>
    </lineage>
</organism>
<dbReference type="InterPro" id="IPR042262">
    <property type="entry name" value="CN_hydtase_beta_C"/>
</dbReference>
<evidence type="ECO:0000259" key="1">
    <source>
        <dbReference type="Pfam" id="PF21006"/>
    </source>
</evidence>
<keyword evidence="2" id="KW-0614">Plasmid</keyword>
<dbReference type="SUPFAM" id="SSF50090">
    <property type="entry name" value="Electron transport accessory proteins"/>
    <property type="match status" value="1"/>
</dbReference>
<reference evidence="2" key="1">
    <citation type="submission" date="2020-10" db="EMBL/GenBank/DDBJ databases">
        <authorList>
            <person name="Delgado J.A."/>
            <person name="Gonzalez J.M."/>
        </authorList>
    </citation>
    <scope>NUCLEOTIDE SEQUENCE</scope>
    <source>
        <strain evidence="2">23.6</strain>
        <plasmid evidence="2">unnamed1</plasmid>
    </source>
</reference>
<dbReference type="InterPro" id="IPR023808">
    <property type="entry name" value="Nitrile_Hydratase_acc_put"/>
</dbReference>
<dbReference type="Proteomes" id="UP001058458">
    <property type="component" value="Plasmid unnamed1"/>
</dbReference>
<evidence type="ECO:0000313" key="2">
    <source>
        <dbReference type="EMBL" id="UOE78311.1"/>
    </source>
</evidence>
<sequence>MKSCESQAAESVIAYMPEEVAPPRKNGELDFKEPWERLSFGVALALYENKLYTSWEDFRSRLINTIQTWEKSEKKDNDEWNYYEHWLSALEQLVVEHGMLDKHEIETRANELRTGKRDEVFY</sequence>
<geneLocation type="plasmid" evidence="2 3">
    <name>unnamed1</name>
</geneLocation>
<evidence type="ECO:0000313" key="3">
    <source>
        <dbReference type="Proteomes" id="UP001058458"/>
    </source>
</evidence>
<dbReference type="InterPro" id="IPR049054">
    <property type="entry name" value="CN_hydtase_beta-like_N"/>
</dbReference>
<dbReference type="Gene3D" id="1.10.472.20">
    <property type="entry name" value="Nitrile hydratase, beta subunit"/>
    <property type="match status" value="1"/>
</dbReference>
<dbReference type="NCBIfam" id="TIGR03889">
    <property type="entry name" value="nitrile_acc"/>
    <property type="match status" value="1"/>
</dbReference>
<feature type="domain" description="Nitrile hydratase beta subunit-like N-terminal" evidence="1">
    <location>
        <begin position="28"/>
        <end position="114"/>
    </location>
</feature>
<dbReference type="EMBL" id="CP063415">
    <property type="protein sequence ID" value="UOE78311.1"/>
    <property type="molecule type" value="Genomic_DNA"/>
</dbReference>
<name>A0AB38R2P5_PARTM</name>